<dbReference type="Pfam" id="PF14392">
    <property type="entry name" value="zf-CCHC_4"/>
    <property type="match status" value="1"/>
</dbReference>
<dbReference type="PANTHER" id="PTHR31286">
    <property type="entry name" value="GLYCINE-RICH CELL WALL STRUCTURAL PROTEIN 1.8-LIKE"/>
    <property type="match status" value="1"/>
</dbReference>
<keyword evidence="1" id="KW-0863">Zinc-finger</keyword>
<feature type="domain" description="CCHC-type" evidence="2">
    <location>
        <begin position="87"/>
        <end position="102"/>
    </location>
</feature>
<dbReference type="InterPro" id="IPR001878">
    <property type="entry name" value="Znf_CCHC"/>
</dbReference>
<dbReference type="SUPFAM" id="SSF57756">
    <property type="entry name" value="Retrovirus zinc finger-like domains"/>
    <property type="match status" value="1"/>
</dbReference>
<dbReference type="EMBL" id="JACGWM010000016">
    <property type="protein sequence ID" value="KAL0322050.1"/>
    <property type="molecule type" value="Genomic_DNA"/>
</dbReference>
<dbReference type="PROSITE" id="PS50158">
    <property type="entry name" value="ZF_CCHC"/>
    <property type="match status" value="1"/>
</dbReference>
<sequence>MSDRNKALERCPWTFDKNEVILNRVTTAYNPMDVDLNIHGLPLRMMTKEVAEVIGNRIVVFLESDRTQGRGETIMASFTYERLPIFCYGCGILGHIVRDCSERLENLTQGASEEETLQYGSWLRELV</sequence>
<dbReference type="GO" id="GO:0008270">
    <property type="term" value="F:zinc ion binding"/>
    <property type="evidence" value="ECO:0007669"/>
    <property type="project" value="UniProtKB-KW"/>
</dbReference>
<dbReference type="InterPro" id="IPR040256">
    <property type="entry name" value="At4g02000-like"/>
</dbReference>
<gene>
    <name evidence="3" type="ORF">Scaly_2501400</name>
</gene>
<reference evidence="3" key="2">
    <citation type="journal article" date="2024" name="Plant">
        <title>Genomic evolution and insights into agronomic trait innovations of Sesamum species.</title>
        <authorList>
            <person name="Miao H."/>
            <person name="Wang L."/>
            <person name="Qu L."/>
            <person name="Liu H."/>
            <person name="Sun Y."/>
            <person name="Le M."/>
            <person name="Wang Q."/>
            <person name="Wei S."/>
            <person name="Zheng Y."/>
            <person name="Lin W."/>
            <person name="Duan Y."/>
            <person name="Cao H."/>
            <person name="Xiong S."/>
            <person name="Wang X."/>
            <person name="Wei L."/>
            <person name="Li C."/>
            <person name="Ma Q."/>
            <person name="Ju M."/>
            <person name="Zhao R."/>
            <person name="Li G."/>
            <person name="Mu C."/>
            <person name="Tian Q."/>
            <person name="Mei H."/>
            <person name="Zhang T."/>
            <person name="Gao T."/>
            <person name="Zhang H."/>
        </authorList>
    </citation>
    <scope>NUCLEOTIDE SEQUENCE</scope>
    <source>
        <strain evidence="3">KEN8</strain>
    </source>
</reference>
<dbReference type="PANTHER" id="PTHR31286:SF167">
    <property type="entry name" value="OS09G0268800 PROTEIN"/>
    <property type="match status" value="1"/>
</dbReference>
<dbReference type="InterPro" id="IPR036875">
    <property type="entry name" value="Znf_CCHC_sf"/>
</dbReference>
<dbReference type="AlphaFoldDB" id="A0AAW2LSB9"/>
<dbReference type="InterPro" id="IPR025836">
    <property type="entry name" value="Zn_knuckle_CX2CX4HX4C"/>
</dbReference>
<name>A0AAW2LSB9_9LAMI</name>
<reference evidence="3" key="1">
    <citation type="submission" date="2020-06" db="EMBL/GenBank/DDBJ databases">
        <authorList>
            <person name="Li T."/>
            <person name="Hu X."/>
            <person name="Zhang T."/>
            <person name="Song X."/>
            <person name="Zhang H."/>
            <person name="Dai N."/>
            <person name="Sheng W."/>
            <person name="Hou X."/>
            <person name="Wei L."/>
        </authorList>
    </citation>
    <scope>NUCLEOTIDE SEQUENCE</scope>
    <source>
        <strain evidence="3">KEN8</strain>
        <tissue evidence="3">Leaf</tissue>
    </source>
</reference>
<accession>A0AAW2LSB9</accession>
<protein>
    <recommendedName>
        <fullName evidence="2">CCHC-type domain-containing protein</fullName>
    </recommendedName>
</protein>
<evidence type="ECO:0000256" key="1">
    <source>
        <dbReference type="PROSITE-ProRule" id="PRU00047"/>
    </source>
</evidence>
<evidence type="ECO:0000259" key="2">
    <source>
        <dbReference type="PROSITE" id="PS50158"/>
    </source>
</evidence>
<evidence type="ECO:0000313" key="3">
    <source>
        <dbReference type="EMBL" id="KAL0322050.1"/>
    </source>
</evidence>
<dbReference type="GO" id="GO:0003676">
    <property type="term" value="F:nucleic acid binding"/>
    <property type="evidence" value="ECO:0007669"/>
    <property type="project" value="InterPro"/>
</dbReference>
<comment type="caution">
    <text evidence="3">The sequence shown here is derived from an EMBL/GenBank/DDBJ whole genome shotgun (WGS) entry which is preliminary data.</text>
</comment>
<keyword evidence="1" id="KW-0479">Metal-binding</keyword>
<organism evidence="3">
    <name type="scientific">Sesamum calycinum</name>
    <dbReference type="NCBI Taxonomy" id="2727403"/>
    <lineage>
        <taxon>Eukaryota</taxon>
        <taxon>Viridiplantae</taxon>
        <taxon>Streptophyta</taxon>
        <taxon>Embryophyta</taxon>
        <taxon>Tracheophyta</taxon>
        <taxon>Spermatophyta</taxon>
        <taxon>Magnoliopsida</taxon>
        <taxon>eudicotyledons</taxon>
        <taxon>Gunneridae</taxon>
        <taxon>Pentapetalae</taxon>
        <taxon>asterids</taxon>
        <taxon>lamiids</taxon>
        <taxon>Lamiales</taxon>
        <taxon>Pedaliaceae</taxon>
        <taxon>Sesamum</taxon>
    </lineage>
</organism>
<proteinExistence type="predicted"/>
<keyword evidence="1" id="KW-0862">Zinc</keyword>